<dbReference type="RefSeq" id="XP_001307360.1">
    <property type="nucleotide sequence ID" value="XM_001307359.1"/>
</dbReference>
<dbReference type="AlphaFoldDB" id="A2FKX6"/>
<dbReference type="OrthoDB" id="10619770at2759"/>
<dbReference type="SMR" id="A2FKX6"/>
<keyword evidence="3" id="KW-1185">Reference proteome</keyword>
<name>A2FKX6_TRIV3</name>
<dbReference type="InParanoid" id="A2FKX6"/>
<feature type="region of interest" description="Disordered" evidence="1">
    <location>
        <begin position="181"/>
        <end position="201"/>
    </location>
</feature>
<evidence type="ECO:0000313" key="3">
    <source>
        <dbReference type="Proteomes" id="UP000001542"/>
    </source>
</evidence>
<sequence length="201" mass="23236">MSVREKPVANRFLDMKEKEFKYKTHLHFVKTCKPSIDMTQPETPRRLLVMQKNQEDYRRRVKTYNKAHDQMIRDMQRPHTAFGYDDDHSSSSTRMYGEKSLASTSEFNTFRKDYSRSSSRTQMSEPKHSVYSFAIDSPPSKSSPPRPTTEYVPPTIDSEQDQINIGSGMDVEDTIMKAVLSLGENARNMDPNRSKPTPKSD</sequence>
<gene>
    <name evidence="2" type="ORF">TVAG_031300</name>
</gene>
<reference evidence="2" key="1">
    <citation type="submission" date="2006-10" db="EMBL/GenBank/DDBJ databases">
        <authorList>
            <person name="Amadeo P."/>
            <person name="Zhao Q."/>
            <person name="Wortman J."/>
            <person name="Fraser-Liggett C."/>
            <person name="Carlton J."/>
        </authorList>
    </citation>
    <scope>NUCLEOTIDE SEQUENCE</scope>
    <source>
        <strain evidence="2">G3</strain>
    </source>
</reference>
<accession>A2FKX6</accession>
<dbReference type="VEuPathDB" id="TrichDB:TVAGG3_0198070"/>
<protein>
    <submittedName>
        <fullName evidence="2">Uncharacterized protein</fullName>
    </submittedName>
</protein>
<evidence type="ECO:0000313" key="2">
    <source>
        <dbReference type="EMBL" id="EAX94430.1"/>
    </source>
</evidence>
<dbReference type="Proteomes" id="UP000001542">
    <property type="component" value="Unassembled WGS sequence"/>
</dbReference>
<proteinExistence type="predicted"/>
<dbReference type="VEuPathDB" id="TrichDB:TVAG_031300"/>
<evidence type="ECO:0000256" key="1">
    <source>
        <dbReference type="SAM" id="MobiDB-lite"/>
    </source>
</evidence>
<organism evidence="2 3">
    <name type="scientific">Trichomonas vaginalis (strain ATCC PRA-98 / G3)</name>
    <dbReference type="NCBI Taxonomy" id="412133"/>
    <lineage>
        <taxon>Eukaryota</taxon>
        <taxon>Metamonada</taxon>
        <taxon>Parabasalia</taxon>
        <taxon>Trichomonadida</taxon>
        <taxon>Trichomonadidae</taxon>
        <taxon>Trichomonas</taxon>
    </lineage>
</organism>
<dbReference type="KEGG" id="tva:4752164"/>
<dbReference type="EMBL" id="DS113858">
    <property type="protein sequence ID" value="EAX94430.1"/>
    <property type="molecule type" value="Genomic_DNA"/>
</dbReference>
<reference evidence="2" key="2">
    <citation type="journal article" date="2007" name="Science">
        <title>Draft genome sequence of the sexually transmitted pathogen Trichomonas vaginalis.</title>
        <authorList>
            <person name="Carlton J.M."/>
            <person name="Hirt R.P."/>
            <person name="Silva J.C."/>
            <person name="Delcher A.L."/>
            <person name="Schatz M."/>
            <person name="Zhao Q."/>
            <person name="Wortman J.R."/>
            <person name="Bidwell S.L."/>
            <person name="Alsmark U.C.M."/>
            <person name="Besteiro S."/>
            <person name="Sicheritz-Ponten T."/>
            <person name="Noel C.J."/>
            <person name="Dacks J.B."/>
            <person name="Foster P.G."/>
            <person name="Simillion C."/>
            <person name="Van de Peer Y."/>
            <person name="Miranda-Saavedra D."/>
            <person name="Barton G.J."/>
            <person name="Westrop G.D."/>
            <person name="Mueller S."/>
            <person name="Dessi D."/>
            <person name="Fiori P.L."/>
            <person name="Ren Q."/>
            <person name="Paulsen I."/>
            <person name="Zhang H."/>
            <person name="Bastida-Corcuera F.D."/>
            <person name="Simoes-Barbosa A."/>
            <person name="Brown M.T."/>
            <person name="Hayes R.D."/>
            <person name="Mukherjee M."/>
            <person name="Okumura C.Y."/>
            <person name="Schneider R."/>
            <person name="Smith A.J."/>
            <person name="Vanacova S."/>
            <person name="Villalvazo M."/>
            <person name="Haas B.J."/>
            <person name="Pertea M."/>
            <person name="Feldblyum T.V."/>
            <person name="Utterback T.R."/>
            <person name="Shu C.L."/>
            <person name="Osoegawa K."/>
            <person name="de Jong P.J."/>
            <person name="Hrdy I."/>
            <person name="Horvathova L."/>
            <person name="Zubacova Z."/>
            <person name="Dolezal P."/>
            <person name="Malik S.B."/>
            <person name="Logsdon J.M. Jr."/>
            <person name="Henze K."/>
            <person name="Gupta A."/>
            <person name="Wang C.C."/>
            <person name="Dunne R.L."/>
            <person name="Upcroft J.A."/>
            <person name="Upcroft P."/>
            <person name="White O."/>
            <person name="Salzberg S.L."/>
            <person name="Tang P."/>
            <person name="Chiu C.-H."/>
            <person name="Lee Y.-S."/>
            <person name="Embley T.M."/>
            <person name="Coombs G.H."/>
            <person name="Mottram J.C."/>
            <person name="Tachezy J."/>
            <person name="Fraser-Liggett C.M."/>
            <person name="Johnson P.J."/>
        </authorList>
    </citation>
    <scope>NUCLEOTIDE SEQUENCE [LARGE SCALE GENOMIC DNA]</scope>
    <source>
        <strain evidence="2">G3</strain>
    </source>
</reference>
<feature type="region of interest" description="Disordered" evidence="1">
    <location>
        <begin position="132"/>
        <end position="169"/>
    </location>
</feature>
<feature type="compositionally biased region" description="Basic and acidic residues" evidence="1">
    <location>
        <begin position="190"/>
        <end position="201"/>
    </location>
</feature>